<organism evidence="1 2">
    <name type="scientific">Daphnia magna</name>
    <dbReference type="NCBI Taxonomy" id="35525"/>
    <lineage>
        <taxon>Eukaryota</taxon>
        <taxon>Metazoa</taxon>
        <taxon>Ecdysozoa</taxon>
        <taxon>Arthropoda</taxon>
        <taxon>Crustacea</taxon>
        <taxon>Branchiopoda</taxon>
        <taxon>Diplostraca</taxon>
        <taxon>Cladocera</taxon>
        <taxon>Anomopoda</taxon>
        <taxon>Daphniidae</taxon>
        <taxon>Daphnia</taxon>
    </lineage>
</organism>
<proteinExistence type="predicted"/>
<accession>A0ABR0A9W0</accession>
<name>A0ABR0A9W0_9CRUS</name>
<sequence length="104" mass="11787">MNTILRTVGCLLDESVCVPVTFVEPEKKKPFLLENPIPFVFLQLARKPSITRELLTGFRDPCKARRTRKEAVDLQHPENICTFQSHPPRVGWASAGIVPSNTRM</sequence>
<dbReference type="Proteomes" id="UP001234178">
    <property type="component" value="Unassembled WGS sequence"/>
</dbReference>
<gene>
    <name evidence="1" type="ORF">OUZ56_007414</name>
</gene>
<comment type="caution">
    <text evidence="1">The sequence shown here is derived from an EMBL/GenBank/DDBJ whole genome shotgun (WGS) entry which is preliminary data.</text>
</comment>
<keyword evidence="2" id="KW-1185">Reference proteome</keyword>
<dbReference type="EMBL" id="JAOYFB010000037">
    <property type="protein sequence ID" value="KAK4021926.1"/>
    <property type="molecule type" value="Genomic_DNA"/>
</dbReference>
<reference evidence="1 2" key="1">
    <citation type="journal article" date="2023" name="Nucleic Acids Res.">
        <title>The hologenome of Daphnia magna reveals possible DNA methylation and microbiome-mediated evolution of the host genome.</title>
        <authorList>
            <person name="Chaturvedi A."/>
            <person name="Li X."/>
            <person name="Dhandapani V."/>
            <person name="Marshall H."/>
            <person name="Kissane S."/>
            <person name="Cuenca-Cambronero M."/>
            <person name="Asole G."/>
            <person name="Calvet F."/>
            <person name="Ruiz-Romero M."/>
            <person name="Marangio P."/>
            <person name="Guigo R."/>
            <person name="Rago D."/>
            <person name="Mirbahai L."/>
            <person name="Eastwood N."/>
            <person name="Colbourne J.K."/>
            <person name="Zhou J."/>
            <person name="Mallon E."/>
            <person name="Orsini L."/>
        </authorList>
    </citation>
    <scope>NUCLEOTIDE SEQUENCE [LARGE SCALE GENOMIC DNA]</scope>
    <source>
        <strain evidence="1">LRV0_1</strain>
    </source>
</reference>
<evidence type="ECO:0000313" key="1">
    <source>
        <dbReference type="EMBL" id="KAK4021926.1"/>
    </source>
</evidence>
<evidence type="ECO:0000313" key="2">
    <source>
        <dbReference type="Proteomes" id="UP001234178"/>
    </source>
</evidence>
<protein>
    <submittedName>
        <fullName evidence="1">Uncharacterized protein</fullName>
    </submittedName>
</protein>